<proteinExistence type="predicted"/>
<dbReference type="InterPro" id="IPR029056">
    <property type="entry name" value="Ribokinase-like"/>
</dbReference>
<evidence type="ECO:0000313" key="4">
    <source>
        <dbReference type="EMBL" id="KAK3604955.1"/>
    </source>
</evidence>
<dbReference type="InterPro" id="IPR002173">
    <property type="entry name" value="Carboh/pur_kinase_PfkB_CS"/>
</dbReference>
<feature type="domain" description="Carbohydrate kinase PfkB" evidence="3">
    <location>
        <begin position="220"/>
        <end position="471"/>
    </location>
</feature>
<sequence>MVEAMTQSLGYDALNLSEFEFSTNLLVSHPSFFSTSIEPKTTSPLRNLPKIKLLHKNGLNILVLGITTASTLKLLDSSARSQFSIIEPERAVRNALEEAKQQGAFDCVILLLHTLDLNLEKKLIERFPEINAVISTTIASETGEQPLLVENKPVVGMLDGSQGIGELVLSYDSQTKKTSFQSHKVSLLDESIKDDEEMKKSQKMSLVIVGTMAYDDVETPVASAENILAGSATYLAFSASILVKNPKIISIVGGDFKTEDIELFKKKGIDISGVEIRKEGKTFRWKGCYHEDMNNRDTIFTHLNVVEEFNPIIPSSYYPINFLSLGNIDPDIQLGVLNQAKASYTVGDSMNLWIEIKTDSLKTVISKLDCFILNESEAVQLTGHKNLILAGKWIQSLGCPTVIIKKGENGAILLSEDNLFICPSFPTEKITDPTGAGDSFAGGFIGHLAATRDVSFKNMKEAVLVGSILAAGDIVSFMCKDGSFGIAKLLRIDDKEVLPVPQRVFHFLIYREKFALPPSGATSALTPYISHLPVMESVVSGCMFVKWEEVNQLDEMESYRIWINSFFEGKSGIFDLPLDDAISIMVEASKLV</sequence>
<dbReference type="EMBL" id="JAEAOA010000085">
    <property type="protein sequence ID" value="KAK3604955.1"/>
    <property type="molecule type" value="Genomic_DNA"/>
</dbReference>
<dbReference type="InterPro" id="IPR011611">
    <property type="entry name" value="PfkB_dom"/>
</dbReference>
<dbReference type="Gene3D" id="3.60.21.10">
    <property type="match status" value="1"/>
</dbReference>
<reference evidence="4" key="3">
    <citation type="submission" date="2023-05" db="EMBL/GenBank/DDBJ databases">
        <authorList>
            <person name="Smith C.H."/>
        </authorList>
    </citation>
    <scope>NUCLEOTIDE SEQUENCE</scope>
    <source>
        <strain evidence="4">CHS0354</strain>
        <tissue evidence="4">Mantle</tissue>
    </source>
</reference>
<dbReference type="InterPro" id="IPR029052">
    <property type="entry name" value="Metallo-depent_PP-like"/>
</dbReference>
<reference evidence="4" key="1">
    <citation type="journal article" date="2021" name="Genome Biol. Evol.">
        <title>A High-Quality Reference Genome for a Parasitic Bivalve with Doubly Uniparental Inheritance (Bivalvia: Unionida).</title>
        <authorList>
            <person name="Smith C.H."/>
        </authorList>
    </citation>
    <scope>NUCLEOTIDE SEQUENCE</scope>
    <source>
        <strain evidence="4">CHS0354</strain>
    </source>
</reference>
<gene>
    <name evidence="4" type="ORF">CHS0354_000619</name>
</gene>
<dbReference type="AlphaFoldDB" id="A0AAE0T6W3"/>
<evidence type="ECO:0000313" key="5">
    <source>
        <dbReference type="Proteomes" id="UP001195483"/>
    </source>
</evidence>
<dbReference type="Pfam" id="PF00294">
    <property type="entry name" value="PfkB"/>
    <property type="match status" value="1"/>
</dbReference>
<reference evidence="4" key="2">
    <citation type="journal article" date="2021" name="Genome Biol. Evol.">
        <title>Developing a high-quality reference genome for a parasitic bivalve with doubly uniparental inheritance (Bivalvia: Unionida).</title>
        <authorList>
            <person name="Smith C.H."/>
        </authorList>
    </citation>
    <scope>NUCLEOTIDE SEQUENCE</scope>
    <source>
        <strain evidence="4">CHS0354</strain>
        <tissue evidence="4">Mantle</tissue>
    </source>
</reference>
<keyword evidence="5" id="KW-1185">Reference proteome</keyword>
<protein>
    <recommendedName>
        <fullName evidence="3">Carbohydrate kinase PfkB domain-containing protein</fullName>
    </recommendedName>
</protein>
<keyword evidence="1" id="KW-0808">Transferase</keyword>
<comment type="caution">
    <text evidence="4">The sequence shown here is derived from an EMBL/GenBank/DDBJ whole genome shotgun (WGS) entry which is preliminary data.</text>
</comment>
<evidence type="ECO:0000256" key="2">
    <source>
        <dbReference type="ARBA" id="ARBA00022777"/>
    </source>
</evidence>
<dbReference type="SUPFAM" id="SSF56300">
    <property type="entry name" value="Metallo-dependent phosphatases"/>
    <property type="match status" value="1"/>
</dbReference>
<dbReference type="GO" id="GO:0016301">
    <property type="term" value="F:kinase activity"/>
    <property type="evidence" value="ECO:0007669"/>
    <property type="project" value="UniProtKB-KW"/>
</dbReference>
<name>A0AAE0T6W3_9BIVA</name>
<dbReference type="Proteomes" id="UP001195483">
    <property type="component" value="Unassembled WGS sequence"/>
</dbReference>
<dbReference type="Gene3D" id="3.40.1190.20">
    <property type="match status" value="1"/>
</dbReference>
<evidence type="ECO:0000256" key="1">
    <source>
        <dbReference type="ARBA" id="ARBA00022679"/>
    </source>
</evidence>
<organism evidence="4 5">
    <name type="scientific">Potamilus streckersoni</name>
    <dbReference type="NCBI Taxonomy" id="2493646"/>
    <lineage>
        <taxon>Eukaryota</taxon>
        <taxon>Metazoa</taxon>
        <taxon>Spiralia</taxon>
        <taxon>Lophotrochozoa</taxon>
        <taxon>Mollusca</taxon>
        <taxon>Bivalvia</taxon>
        <taxon>Autobranchia</taxon>
        <taxon>Heteroconchia</taxon>
        <taxon>Palaeoheterodonta</taxon>
        <taxon>Unionida</taxon>
        <taxon>Unionoidea</taxon>
        <taxon>Unionidae</taxon>
        <taxon>Ambleminae</taxon>
        <taxon>Lampsilini</taxon>
        <taxon>Potamilus</taxon>
    </lineage>
</organism>
<dbReference type="PROSITE" id="PS00584">
    <property type="entry name" value="PFKB_KINASES_2"/>
    <property type="match status" value="1"/>
</dbReference>
<dbReference type="GO" id="GO:0006796">
    <property type="term" value="P:phosphate-containing compound metabolic process"/>
    <property type="evidence" value="ECO:0007669"/>
    <property type="project" value="UniProtKB-ARBA"/>
</dbReference>
<dbReference type="PANTHER" id="PTHR10584:SF166">
    <property type="entry name" value="RIBOKINASE"/>
    <property type="match status" value="1"/>
</dbReference>
<dbReference type="GO" id="GO:0005829">
    <property type="term" value="C:cytosol"/>
    <property type="evidence" value="ECO:0007669"/>
    <property type="project" value="TreeGrafter"/>
</dbReference>
<keyword evidence="2" id="KW-0418">Kinase</keyword>
<dbReference type="SUPFAM" id="SSF53613">
    <property type="entry name" value="Ribokinase-like"/>
    <property type="match status" value="1"/>
</dbReference>
<dbReference type="PANTHER" id="PTHR10584">
    <property type="entry name" value="SUGAR KINASE"/>
    <property type="match status" value="1"/>
</dbReference>
<evidence type="ECO:0000259" key="3">
    <source>
        <dbReference type="Pfam" id="PF00294"/>
    </source>
</evidence>
<accession>A0AAE0T6W3</accession>